<feature type="compositionally biased region" description="Basic and acidic residues" evidence="1">
    <location>
        <begin position="344"/>
        <end position="362"/>
    </location>
</feature>
<reference evidence="2" key="1">
    <citation type="journal article" date="2020" name="Zhi Wu Bing Li Xue Bao">
        <title>The identification of virus diseases of faba bean in Yangzhou and cloning and sequence analysis of the full-length genome of vicia cryptic virus M Yangzhou isolate.</title>
        <authorList>
            <person name="Zhang K."/>
            <person name="Xu H."/>
            <person name="Zang Y."/>
            <person name="Zhuang X."/>
            <person name="Gan H."/>
            <person name="Chen W."/>
            <person name="He Z."/>
        </authorList>
    </citation>
    <scope>NUCLEOTIDE SEQUENCE</scope>
    <source>
        <strain evidence="2">VCV-M-YZ</strain>
    </source>
</reference>
<organism evidence="2">
    <name type="scientific">Vicia cryptic virus M</name>
    <dbReference type="NCBI Taxonomy" id="504455"/>
    <lineage>
        <taxon>Viruses</taxon>
        <taxon>Riboviria</taxon>
        <taxon>Orthornavirae</taxon>
        <taxon>Pisuviricota</taxon>
        <taxon>Duplopiviricetes</taxon>
        <taxon>Durnavirales</taxon>
        <taxon>Amalgaviridae</taxon>
        <taxon>Amalgavirus</taxon>
        <taxon>Amalgavirus viciae</taxon>
    </lineage>
</organism>
<evidence type="ECO:0000313" key="2">
    <source>
        <dbReference type="EMBL" id="QLK02322.1"/>
    </source>
</evidence>
<name>A0A7D6CHN8_9VIRU</name>
<accession>A0A7D6CHN8</accession>
<dbReference type="GO" id="GO:0019028">
    <property type="term" value="C:viral capsid"/>
    <property type="evidence" value="ECO:0007669"/>
    <property type="project" value="UniProtKB-KW"/>
</dbReference>
<gene>
    <name evidence="2" type="primary">CP</name>
</gene>
<proteinExistence type="predicted"/>
<dbReference type="EMBL" id="MN015673">
    <property type="protein sequence ID" value="QLK02322.1"/>
    <property type="molecule type" value="Genomic_RNA"/>
</dbReference>
<feature type="compositionally biased region" description="Polar residues" evidence="1">
    <location>
        <begin position="381"/>
        <end position="394"/>
    </location>
</feature>
<feature type="region of interest" description="Disordered" evidence="1">
    <location>
        <begin position="315"/>
        <end position="394"/>
    </location>
</feature>
<keyword evidence="2" id="KW-0946">Virion</keyword>
<evidence type="ECO:0000256" key="1">
    <source>
        <dbReference type="SAM" id="MobiDB-lite"/>
    </source>
</evidence>
<sequence>MAQFETSDPANVGEGAGIGGIRSKAEEQATVNQAMSAIVRLGFPEDIFDIDALLERGFTAKSWCDYCRAITSITERRDMSALLALGGTRFWELPTDATLENFIDFVKWIKSPEGRDAQTAAAKKRSLQKRAVGGLSTADVAIIQMGNSMIADYQKERKKARAPIEEQQRHLRRELRLLDDELAATELSVKERFGCIATYEGPDNHTVSREAYKLYLEYCRENRVRAIASHQGGFDKAVEMFGAKVRETHFRDYLLDATRAEFIRDYYNQKVLHLDRSGEKKQAGTFRNLVVAGCGEMALDAPPITTFIFDGEDSCGESAQSGSAAGEPAAKKKRGRPAGTGKAAARDKADKRPPKKRGDERNPAQPIPQGQEDQDTAASGDGSQPNDPNVNVPV</sequence>
<keyword evidence="2" id="KW-0167">Capsid protein</keyword>
<protein>
    <submittedName>
        <fullName evidence="2">Coat protein</fullName>
    </submittedName>
</protein>